<proteinExistence type="predicted"/>
<evidence type="ECO:0000256" key="2">
    <source>
        <dbReference type="SAM" id="Phobius"/>
    </source>
</evidence>
<organism evidence="3 4">
    <name type="scientific">Datura stramonium</name>
    <name type="common">Jimsonweed</name>
    <name type="synonym">Common thornapple</name>
    <dbReference type="NCBI Taxonomy" id="4076"/>
    <lineage>
        <taxon>Eukaryota</taxon>
        <taxon>Viridiplantae</taxon>
        <taxon>Streptophyta</taxon>
        <taxon>Embryophyta</taxon>
        <taxon>Tracheophyta</taxon>
        <taxon>Spermatophyta</taxon>
        <taxon>Magnoliopsida</taxon>
        <taxon>eudicotyledons</taxon>
        <taxon>Gunneridae</taxon>
        <taxon>Pentapetalae</taxon>
        <taxon>asterids</taxon>
        <taxon>lamiids</taxon>
        <taxon>Solanales</taxon>
        <taxon>Solanaceae</taxon>
        <taxon>Solanoideae</taxon>
        <taxon>Datureae</taxon>
        <taxon>Datura</taxon>
    </lineage>
</organism>
<keyword evidence="2" id="KW-0472">Membrane</keyword>
<accession>A0ABS8WEX7</accession>
<keyword evidence="4" id="KW-1185">Reference proteome</keyword>
<dbReference type="EMBL" id="JACEIK010006820">
    <property type="protein sequence ID" value="MCE3049318.1"/>
    <property type="molecule type" value="Genomic_DNA"/>
</dbReference>
<protein>
    <submittedName>
        <fullName evidence="3">Uncharacterized protein</fullName>
    </submittedName>
</protein>
<evidence type="ECO:0000313" key="4">
    <source>
        <dbReference type="Proteomes" id="UP000823775"/>
    </source>
</evidence>
<feature type="region of interest" description="Disordered" evidence="1">
    <location>
        <begin position="110"/>
        <end position="133"/>
    </location>
</feature>
<dbReference type="Proteomes" id="UP000823775">
    <property type="component" value="Unassembled WGS sequence"/>
</dbReference>
<evidence type="ECO:0000313" key="3">
    <source>
        <dbReference type="EMBL" id="MCE3049318.1"/>
    </source>
</evidence>
<evidence type="ECO:0000256" key="1">
    <source>
        <dbReference type="SAM" id="MobiDB-lite"/>
    </source>
</evidence>
<keyword evidence="2" id="KW-1133">Transmembrane helix</keyword>
<name>A0ABS8WEX7_DATST</name>
<gene>
    <name evidence="3" type="ORF">HAX54_044597</name>
</gene>
<keyword evidence="2" id="KW-0812">Transmembrane</keyword>
<sequence length="229" mass="26379">MLTSDKTKARQREREVRWGRKMLSELRFLLKTKKAEDGLMRLVPKEHALLAILWAYFLAPAGVVTSIIGHWASESLPRVSGLRCNRTPGYSQRNHILRYSTWLLEQRDPGPVGKERRVHPNHPMKNKRRENRQWRAKRMHNRHGEKVVWKAGRSTITIASQAQTVTSKPPIEASEVGELYDWKLSPTIWRGLSFNDTMVHLRQDEIEDFSLSPPLVVPCGAEAMTLAIT</sequence>
<reference evidence="3 4" key="1">
    <citation type="journal article" date="2021" name="BMC Genomics">
        <title>Datura genome reveals duplications of psychoactive alkaloid biosynthetic genes and high mutation rate following tissue culture.</title>
        <authorList>
            <person name="Rajewski A."/>
            <person name="Carter-House D."/>
            <person name="Stajich J."/>
            <person name="Litt A."/>
        </authorList>
    </citation>
    <scope>NUCLEOTIDE SEQUENCE [LARGE SCALE GENOMIC DNA]</scope>
    <source>
        <strain evidence="3">AR-01</strain>
    </source>
</reference>
<feature type="transmembrane region" description="Helical" evidence="2">
    <location>
        <begin position="48"/>
        <end position="72"/>
    </location>
</feature>
<feature type="compositionally biased region" description="Basic residues" evidence="1">
    <location>
        <begin position="116"/>
        <end position="133"/>
    </location>
</feature>
<comment type="caution">
    <text evidence="3">The sequence shown here is derived from an EMBL/GenBank/DDBJ whole genome shotgun (WGS) entry which is preliminary data.</text>
</comment>